<evidence type="ECO:0000313" key="1">
    <source>
        <dbReference type="EMBL" id="MCL1140009.1"/>
    </source>
</evidence>
<organism evidence="1 2">
    <name type="scientific">Shewanella pneumatophori</name>
    <dbReference type="NCBI Taxonomy" id="314092"/>
    <lineage>
        <taxon>Bacteria</taxon>
        <taxon>Pseudomonadati</taxon>
        <taxon>Pseudomonadota</taxon>
        <taxon>Gammaproteobacteria</taxon>
        <taxon>Alteromonadales</taxon>
        <taxon>Shewanellaceae</taxon>
        <taxon>Shewanella</taxon>
    </lineage>
</organism>
<dbReference type="RefSeq" id="WP_248951083.1">
    <property type="nucleotide sequence ID" value="NZ_JAKILB010000011.1"/>
</dbReference>
<comment type="caution">
    <text evidence="1">The sequence shown here is derived from an EMBL/GenBank/DDBJ whole genome shotgun (WGS) entry which is preliminary data.</text>
</comment>
<sequence>MPEGIRVISKKCLSESFGCNEYLSEFEGGYFHEDSCLQLILPLSMATVNPEFQHLVIGHAGTDGIEFCYRAHFPDIWAFYPSESAYQKVASSIGQLIQGWVNGSISV</sequence>
<reference evidence="1" key="1">
    <citation type="submission" date="2022-01" db="EMBL/GenBank/DDBJ databases">
        <title>Whole genome-based taxonomy of the Shewanellaceae.</title>
        <authorList>
            <person name="Martin-Rodriguez A.J."/>
        </authorList>
    </citation>
    <scope>NUCLEOTIDE SEQUENCE</scope>
    <source>
        <strain evidence="1">KCTC 23973</strain>
    </source>
</reference>
<name>A0A9X1ZD25_9GAMM</name>
<proteinExistence type="predicted"/>
<gene>
    <name evidence="1" type="ORF">L2740_15795</name>
</gene>
<dbReference type="Proteomes" id="UP001139293">
    <property type="component" value="Unassembled WGS sequence"/>
</dbReference>
<protein>
    <submittedName>
        <fullName evidence="1">Uncharacterized protein</fullName>
    </submittedName>
</protein>
<dbReference type="AlphaFoldDB" id="A0A9X1ZD25"/>
<accession>A0A9X1ZD25</accession>
<keyword evidence="2" id="KW-1185">Reference proteome</keyword>
<dbReference type="EMBL" id="JAKILB010000011">
    <property type="protein sequence ID" value="MCL1140009.1"/>
    <property type="molecule type" value="Genomic_DNA"/>
</dbReference>
<evidence type="ECO:0000313" key="2">
    <source>
        <dbReference type="Proteomes" id="UP001139293"/>
    </source>
</evidence>